<dbReference type="EMBL" id="CM042009">
    <property type="protein sequence ID" value="KAI3792329.1"/>
    <property type="molecule type" value="Genomic_DNA"/>
</dbReference>
<keyword evidence="2" id="KW-1185">Reference proteome</keyword>
<reference evidence="1 2" key="2">
    <citation type="journal article" date="2022" name="Mol. Ecol. Resour.">
        <title>The genomes of chicory, endive, great burdock and yacon provide insights into Asteraceae paleo-polyploidization history and plant inulin production.</title>
        <authorList>
            <person name="Fan W."/>
            <person name="Wang S."/>
            <person name="Wang H."/>
            <person name="Wang A."/>
            <person name="Jiang F."/>
            <person name="Liu H."/>
            <person name="Zhao H."/>
            <person name="Xu D."/>
            <person name="Zhang Y."/>
        </authorList>
    </citation>
    <scope>NUCLEOTIDE SEQUENCE [LARGE SCALE GENOMIC DNA]</scope>
    <source>
        <strain evidence="2">cv. Punajuju</strain>
        <tissue evidence="1">Leaves</tissue>
    </source>
</reference>
<protein>
    <submittedName>
        <fullName evidence="1">Uncharacterized protein</fullName>
    </submittedName>
</protein>
<comment type="caution">
    <text evidence="1">The sequence shown here is derived from an EMBL/GenBank/DDBJ whole genome shotgun (WGS) entry which is preliminary data.</text>
</comment>
<accession>A0ACB9H987</accession>
<gene>
    <name evidence="1" type="ORF">L2E82_06205</name>
</gene>
<dbReference type="Proteomes" id="UP001055811">
    <property type="component" value="Linkage Group LG01"/>
</dbReference>
<evidence type="ECO:0000313" key="1">
    <source>
        <dbReference type="EMBL" id="KAI3792329.1"/>
    </source>
</evidence>
<evidence type="ECO:0000313" key="2">
    <source>
        <dbReference type="Proteomes" id="UP001055811"/>
    </source>
</evidence>
<organism evidence="1 2">
    <name type="scientific">Cichorium intybus</name>
    <name type="common">Chicory</name>
    <dbReference type="NCBI Taxonomy" id="13427"/>
    <lineage>
        <taxon>Eukaryota</taxon>
        <taxon>Viridiplantae</taxon>
        <taxon>Streptophyta</taxon>
        <taxon>Embryophyta</taxon>
        <taxon>Tracheophyta</taxon>
        <taxon>Spermatophyta</taxon>
        <taxon>Magnoliopsida</taxon>
        <taxon>eudicotyledons</taxon>
        <taxon>Gunneridae</taxon>
        <taxon>Pentapetalae</taxon>
        <taxon>asterids</taxon>
        <taxon>campanulids</taxon>
        <taxon>Asterales</taxon>
        <taxon>Asteraceae</taxon>
        <taxon>Cichorioideae</taxon>
        <taxon>Cichorieae</taxon>
        <taxon>Cichoriinae</taxon>
        <taxon>Cichorium</taxon>
    </lineage>
</organism>
<reference evidence="2" key="1">
    <citation type="journal article" date="2022" name="Mol. Ecol. Resour.">
        <title>The genomes of chicory, endive, great burdock and yacon provide insights into Asteraceae palaeo-polyploidization history and plant inulin production.</title>
        <authorList>
            <person name="Fan W."/>
            <person name="Wang S."/>
            <person name="Wang H."/>
            <person name="Wang A."/>
            <person name="Jiang F."/>
            <person name="Liu H."/>
            <person name="Zhao H."/>
            <person name="Xu D."/>
            <person name="Zhang Y."/>
        </authorList>
    </citation>
    <scope>NUCLEOTIDE SEQUENCE [LARGE SCALE GENOMIC DNA]</scope>
    <source>
        <strain evidence="2">cv. Punajuju</strain>
    </source>
</reference>
<sequence length="151" mass="17804">MIAPPFSFIPQTRSKKLDFTASKTLDRPSTPRLIIEDKHLYVLPLELAGDVVQNLKDFFRSMYKKVTEDDIEEFESNYRGSESEKNDLIDLYKKYKGYSALCYAQILNLIHIDLKISKMKQFPLVRRREVDQSVPEKWLNKSLKQNHLLIH</sequence>
<proteinExistence type="predicted"/>
<name>A0ACB9H987_CICIN</name>